<keyword evidence="3" id="KW-1185">Reference proteome</keyword>
<accession>A0ABQ1TI65</accession>
<dbReference type="SUPFAM" id="SSF53850">
    <property type="entry name" value="Periplasmic binding protein-like II"/>
    <property type="match status" value="1"/>
</dbReference>
<comment type="caution">
    <text evidence="2">The sequence shown here is derived from an EMBL/GenBank/DDBJ whole genome shotgun (WGS) entry which is preliminary data.</text>
</comment>
<gene>
    <name evidence="2" type="ORF">GCM10008027_18610</name>
</gene>
<dbReference type="Proteomes" id="UP000638462">
    <property type="component" value="Unassembled WGS sequence"/>
</dbReference>
<sequence length="243" mass="27818">MLLACLSFAPVVLAKDSVIIYTEQFPPYNFSNKGHLEGINLEFVKAMCVDADIECQFELLPWSRAYHLAQQKQQSGLVSTARIPDREALFNWVGPLASSSNFFYRLQSNDRINPIDLSQVKDHSLCVVRDSIYEKFVESIGFRSEKNLLKVSHYYECINLFFKNKIELIIGSELSFNYQLMQYGHQGREVVKLVELPLNGTVGNFLALNKALPEELVSRLQASYDKLSKQGLLETYIEQYKAN</sequence>
<evidence type="ECO:0000313" key="2">
    <source>
        <dbReference type="EMBL" id="GGE94013.1"/>
    </source>
</evidence>
<organism evidence="2 3">
    <name type="scientific">Pseudoalteromonas gelatinilytica</name>
    <dbReference type="NCBI Taxonomy" id="1703256"/>
    <lineage>
        <taxon>Bacteria</taxon>
        <taxon>Pseudomonadati</taxon>
        <taxon>Pseudomonadota</taxon>
        <taxon>Gammaproteobacteria</taxon>
        <taxon>Alteromonadales</taxon>
        <taxon>Pseudoalteromonadaceae</taxon>
        <taxon>Pseudoalteromonas</taxon>
    </lineage>
</organism>
<evidence type="ECO:0000259" key="1">
    <source>
        <dbReference type="Pfam" id="PF00497"/>
    </source>
</evidence>
<reference evidence="3" key="1">
    <citation type="journal article" date="2019" name="Int. J. Syst. Evol. Microbiol.">
        <title>The Global Catalogue of Microorganisms (GCM) 10K type strain sequencing project: providing services to taxonomists for standard genome sequencing and annotation.</title>
        <authorList>
            <consortium name="The Broad Institute Genomics Platform"/>
            <consortium name="The Broad Institute Genome Sequencing Center for Infectious Disease"/>
            <person name="Wu L."/>
            <person name="Ma J."/>
        </authorList>
    </citation>
    <scope>NUCLEOTIDE SEQUENCE [LARGE SCALE GENOMIC DNA]</scope>
    <source>
        <strain evidence="3">CGMCC 1.15394</strain>
    </source>
</reference>
<dbReference type="EMBL" id="BMIT01000006">
    <property type="protein sequence ID" value="GGE94013.1"/>
    <property type="molecule type" value="Genomic_DNA"/>
</dbReference>
<feature type="domain" description="Solute-binding protein family 3/N-terminal" evidence="1">
    <location>
        <begin position="19"/>
        <end position="240"/>
    </location>
</feature>
<dbReference type="Gene3D" id="3.40.190.10">
    <property type="entry name" value="Periplasmic binding protein-like II"/>
    <property type="match status" value="2"/>
</dbReference>
<name>A0ABQ1TI65_9GAMM</name>
<protein>
    <recommendedName>
        <fullName evidence="1">Solute-binding protein family 3/N-terminal domain-containing protein</fullName>
    </recommendedName>
</protein>
<dbReference type="PANTHER" id="PTHR38834">
    <property type="entry name" value="PERIPLASMIC SUBSTRATE BINDING PROTEIN FAMILY 3"/>
    <property type="match status" value="1"/>
</dbReference>
<dbReference type="InterPro" id="IPR001638">
    <property type="entry name" value="Solute-binding_3/MltF_N"/>
</dbReference>
<dbReference type="PANTHER" id="PTHR38834:SF3">
    <property type="entry name" value="SOLUTE-BINDING PROTEIN FAMILY 3_N-TERMINAL DOMAIN-CONTAINING PROTEIN"/>
    <property type="match status" value="1"/>
</dbReference>
<evidence type="ECO:0000313" key="3">
    <source>
        <dbReference type="Proteomes" id="UP000638462"/>
    </source>
</evidence>
<dbReference type="Pfam" id="PF00497">
    <property type="entry name" value="SBP_bac_3"/>
    <property type="match status" value="1"/>
</dbReference>
<proteinExistence type="predicted"/>